<evidence type="ECO:0000313" key="4">
    <source>
        <dbReference type="EMBL" id="MBR7619830.1"/>
    </source>
</evidence>
<keyword evidence="2" id="KW-0808">Transferase</keyword>
<dbReference type="Gene3D" id="3.40.50.150">
    <property type="entry name" value="Vaccinia Virus protein VP39"/>
    <property type="match status" value="1"/>
</dbReference>
<dbReference type="EMBL" id="JAGSGD010000001">
    <property type="protein sequence ID" value="MBR7619830.1"/>
    <property type="molecule type" value="Genomic_DNA"/>
</dbReference>
<proteinExistence type="predicted"/>
<dbReference type="PANTHER" id="PTHR43861">
    <property type="entry name" value="TRANS-ACONITATE 2-METHYLTRANSFERASE-RELATED"/>
    <property type="match status" value="1"/>
</dbReference>
<dbReference type="InterPro" id="IPR041698">
    <property type="entry name" value="Methyltransf_25"/>
</dbReference>
<evidence type="ECO:0000256" key="1">
    <source>
        <dbReference type="ARBA" id="ARBA00022603"/>
    </source>
</evidence>
<dbReference type="PANTHER" id="PTHR43861:SF1">
    <property type="entry name" value="TRANS-ACONITATE 2-METHYLTRANSFERASE"/>
    <property type="match status" value="1"/>
</dbReference>
<comment type="caution">
    <text evidence="4">The sequence shown here is derived from an EMBL/GenBank/DDBJ whole genome shotgun (WGS) entry which is preliminary data.</text>
</comment>
<dbReference type="SUPFAM" id="SSF53335">
    <property type="entry name" value="S-adenosyl-L-methionine-dependent methyltransferases"/>
    <property type="match status" value="1"/>
</dbReference>
<dbReference type="InterPro" id="IPR029063">
    <property type="entry name" value="SAM-dependent_MTases_sf"/>
</dbReference>
<evidence type="ECO:0000313" key="5">
    <source>
        <dbReference type="Proteomes" id="UP000622580"/>
    </source>
</evidence>
<name>A0A941HWT4_9CAUL</name>
<keyword evidence="5" id="KW-1185">Reference proteome</keyword>
<keyword evidence="1 4" id="KW-0489">Methyltransferase</keyword>
<dbReference type="GO" id="GO:0008168">
    <property type="term" value="F:methyltransferase activity"/>
    <property type="evidence" value="ECO:0007669"/>
    <property type="project" value="UniProtKB-KW"/>
</dbReference>
<evidence type="ECO:0000256" key="2">
    <source>
        <dbReference type="ARBA" id="ARBA00022679"/>
    </source>
</evidence>
<dbReference type="AlphaFoldDB" id="A0A941HWT4"/>
<reference evidence="4" key="1">
    <citation type="submission" date="2021-04" db="EMBL/GenBank/DDBJ databases">
        <title>Draft genome assembly of strain Phenylobacterium sp. 20VBR1 using MiniION and Illumina platforms.</title>
        <authorList>
            <person name="Thomas F.A."/>
            <person name="Krishnan K.P."/>
            <person name="Sinha R.K."/>
        </authorList>
    </citation>
    <scope>NUCLEOTIDE SEQUENCE</scope>
    <source>
        <strain evidence="4">20VBR1</strain>
    </source>
</reference>
<gene>
    <name evidence="4" type="ORF">JKL49_10560</name>
</gene>
<dbReference type="Proteomes" id="UP000622580">
    <property type="component" value="Unassembled WGS sequence"/>
</dbReference>
<dbReference type="GO" id="GO:0032259">
    <property type="term" value="P:methylation"/>
    <property type="evidence" value="ECO:0007669"/>
    <property type="project" value="UniProtKB-KW"/>
</dbReference>
<dbReference type="CDD" id="cd02440">
    <property type="entry name" value="AdoMet_MTases"/>
    <property type="match status" value="1"/>
</dbReference>
<dbReference type="RefSeq" id="WP_215340298.1">
    <property type="nucleotide sequence ID" value="NZ_JAGSGD010000001.1"/>
</dbReference>
<evidence type="ECO:0000259" key="3">
    <source>
        <dbReference type="Pfam" id="PF13649"/>
    </source>
</evidence>
<organism evidence="4 5">
    <name type="scientific">Phenylobacterium glaciei</name>
    <dbReference type="NCBI Taxonomy" id="2803784"/>
    <lineage>
        <taxon>Bacteria</taxon>
        <taxon>Pseudomonadati</taxon>
        <taxon>Pseudomonadota</taxon>
        <taxon>Alphaproteobacteria</taxon>
        <taxon>Caulobacterales</taxon>
        <taxon>Caulobacteraceae</taxon>
        <taxon>Phenylobacterium</taxon>
    </lineage>
</organism>
<sequence>MSTSYYDDNAERFFADTAFVDMSAVRARFVAALPPGGRVLDAGCGSGRDALAFRGLGFQVTAFDGSSRMVEMAQAHTGLKVLHMDFSQVAWVAAFDGIWSCASLLHVSRRELPAVMARLRDALVPGGVWELSFKGGHGERQVEGRHFTDLDEAAARALVMEVGGLEVLASDTSGDLRPGKETEAWTNVFLRRAG</sequence>
<protein>
    <submittedName>
        <fullName evidence="4">Class I SAM-dependent methyltransferase</fullName>
    </submittedName>
</protein>
<feature type="domain" description="Methyltransferase" evidence="3">
    <location>
        <begin position="39"/>
        <end position="127"/>
    </location>
</feature>
<accession>A0A941HWT4</accession>
<dbReference type="Pfam" id="PF13649">
    <property type="entry name" value="Methyltransf_25"/>
    <property type="match status" value="1"/>
</dbReference>